<dbReference type="InterPro" id="IPR009351">
    <property type="entry name" value="AlkZ-like"/>
</dbReference>
<dbReference type="AlphaFoldDB" id="A0A4Q2M929"/>
<dbReference type="Pfam" id="PF06224">
    <property type="entry name" value="AlkZ-like"/>
    <property type="match status" value="1"/>
</dbReference>
<protein>
    <submittedName>
        <fullName evidence="2">Winged helix DNA-binding domain-containing protein</fullName>
    </submittedName>
</protein>
<organism evidence="2 3">
    <name type="scientific">Agromyces atrinae</name>
    <dbReference type="NCBI Taxonomy" id="592376"/>
    <lineage>
        <taxon>Bacteria</taxon>
        <taxon>Bacillati</taxon>
        <taxon>Actinomycetota</taxon>
        <taxon>Actinomycetes</taxon>
        <taxon>Micrococcales</taxon>
        <taxon>Microbacteriaceae</taxon>
        <taxon>Agromyces</taxon>
    </lineage>
</organism>
<dbReference type="PANTHER" id="PTHR38479">
    <property type="entry name" value="LMO0824 PROTEIN"/>
    <property type="match status" value="1"/>
</dbReference>
<name>A0A4Q2M929_9MICO</name>
<gene>
    <name evidence="1" type="ORF">BJ972_000691</name>
    <name evidence="2" type="ORF">ESP50_08905</name>
</gene>
<sequence>MPAPDERLRAERVHSHAVVDRLATPLAAVERMFALQAQDLPAALWAVGSRTGGSDVADVRALIDSGSVVRSWPMRGTLHLLPAGDLAWILGLTADRVLRSGSAVYAREGIDDHVIGRAAASAEAALEGGRSLSRAEMHDVWTTAGIDVSGQRGYHLIVILSLRGLLCWGPLEGRAQRLVLSREWTPPSTRRQLDGDAALGEFFTRYLAGHAPASLADFAWWTGLTLGHARRALAEARHRVEQLSHRDVELWRLRDVAPPPETTSGVLALAAFDEYFLGYRDRSLVCDPAHAAAVIPGGNGVFQPVIVRGGRVIGTWARSGTPSAPTVTARPFTTLAARDRRALARDIRRWADFHGTTATLEENA</sequence>
<dbReference type="Proteomes" id="UP000292686">
    <property type="component" value="Unassembled WGS sequence"/>
</dbReference>
<dbReference type="OrthoDB" id="9148135at2"/>
<evidence type="ECO:0000313" key="3">
    <source>
        <dbReference type="Proteomes" id="UP000292686"/>
    </source>
</evidence>
<dbReference type="EMBL" id="JACCBI010000001">
    <property type="protein sequence ID" value="NYD66172.1"/>
    <property type="molecule type" value="Genomic_DNA"/>
</dbReference>
<dbReference type="PANTHER" id="PTHR38479:SF2">
    <property type="entry name" value="WINGED HELIX DNA-BINDING DOMAIN-CONTAINING PROTEIN"/>
    <property type="match status" value="1"/>
</dbReference>
<comment type="caution">
    <text evidence="2">The sequence shown here is derived from an EMBL/GenBank/DDBJ whole genome shotgun (WGS) entry which is preliminary data.</text>
</comment>
<evidence type="ECO:0000313" key="1">
    <source>
        <dbReference type="EMBL" id="NYD66172.1"/>
    </source>
</evidence>
<dbReference type="RefSeq" id="WP_129174241.1">
    <property type="nucleotide sequence ID" value="NZ_JACCBI010000001.1"/>
</dbReference>
<keyword evidence="2" id="KW-0238">DNA-binding</keyword>
<reference evidence="2 3" key="1">
    <citation type="submission" date="2019-01" db="EMBL/GenBank/DDBJ databases">
        <title>Agromyces.</title>
        <authorList>
            <person name="Li J."/>
        </authorList>
    </citation>
    <scope>NUCLEOTIDE SEQUENCE [LARGE SCALE GENOMIC DNA]</scope>
    <source>
        <strain evidence="2 3">DSM 23870</strain>
    </source>
</reference>
<proteinExistence type="predicted"/>
<evidence type="ECO:0000313" key="2">
    <source>
        <dbReference type="EMBL" id="RXZ86511.1"/>
    </source>
</evidence>
<dbReference type="Proteomes" id="UP000581087">
    <property type="component" value="Unassembled WGS sequence"/>
</dbReference>
<dbReference type="GO" id="GO:0003677">
    <property type="term" value="F:DNA binding"/>
    <property type="evidence" value="ECO:0007669"/>
    <property type="project" value="UniProtKB-KW"/>
</dbReference>
<accession>A0A4Q2M929</accession>
<keyword evidence="3" id="KW-1185">Reference proteome</keyword>
<reference evidence="1 4" key="2">
    <citation type="submission" date="2020-07" db="EMBL/GenBank/DDBJ databases">
        <title>Sequencing the genomes of 1000 actinobacteria strains.</title>
        <authorList>
            <person name="Klenk H.-P."/>
        </authorList>
    </citation>
    <scope>NUCLEOTIDE SEQUENCE [LARGE SCALE GENOMIC DNA]</scope>
    <source>
        <strain evidence="1 4">DSM 23870</strain>
    </source>
</reference>
<dbReference type="EMBL" id="SDPM01000004">
    <property type="protein sequence ID" value="RXZ86511.1"/>
    <property type="molecule type" value="Genomic_DNA"/>
</dbReference>
<evidence type="ECO:0000313" key="4">
    <source>
        <dbReference type="Proteomes" id="UP000581087"/>
    </source>
</evidence>